<evidence type="ECO:0000313" key="1">
    <source>
        <dbReference type="EMBL" id="KAG5191575.1"/>
    </source>
</evidence>
<dbReference type="Proteomes" id="UP000664859">
    <property type="component" value="Unassembled WGS sequence"/>
</dbReference>
<organism evidence="1 2">
    <name type="scientific">Tribonema minus</name>
    <dbReference type="NCBI Taxonomy" id="303371"/>
    <lineage>
        <taxon>Eukaryota</taxon>
        <taxon>Sar</taxon>
        <taxon>Stramenopiles</taxon>
        <taxon>Ochrophyta</taxon>
        <taxon>PX clade</taxon>
        <taxon>Xanthophyceae</taxon>
        <taxon>Tribonematales</taxon>
        <taxon>Tribonemataceae</taxon>
        <taxon>Tribonema</taxon>
    </lineage>
</organism>
<reference evidence="1" key="1">
    <citation type="submission" date="2021-02" db="EMBL/GenBank/DDBJ databases">
        <title>First Annotated Genome of the Yellow-green Alga Tribonema minus.</title>
        <authorList>
            <person name="Mahan K.M."/>
        </authorList>
    </citation>
    <scope>NUCLEOTIDE SEQUENCE</scope>
    <source>
        <strain evidence="1">UTEX B ZZ1240</strain>
    </source>
</reference>
<dbReference type="AlphaFoldDB" id="A0A836CM29"/>
<gene>
    <name evidence="1" type="ORF">JKP88DRAFT_251451</name>
</gene>
<dbReference type="EMBL" id="JAFCMP010000018">
    <property type="protein sequence ID" value="KAG5191575.1"/>
    <property type="molecule type" value="Genomic_DNA"/>
</dbReference>
<comment type="caution">
    <text evidence="1">The sequence shown here is derived from an EMBL/GenBank/DDBJ whole genome shotgun (WGS) entry which is preliminary data.</text>
</comment>
<sequence>MASSLGDPTIVLGAPTLGVGIFDVGVINTAGDFVFQFGPSTSNGFYLYHTCDPYVTGGFYAAFIDTSKNPDGSVNYENKAVCARGYFSYGSDGALARSVGFADYDFSMTHHEIGKRICDRLHGDCRNGVFPGRSHHCDSSKNPDGTVNYENKAVCARGRFAYGSDGAIQLIIGFADYDFATACRSCRRRRTARRKRSRRSPRCQCPRRRQILLFVAVRSGC</sequence>
<name>A0A836CM29_9STRA</name>
<evidence type="ECO:0000313" key="2">
    <source>
        <dbReference type="Proteomes" id="UP000664859"/>
    </source>
</evidence>
<keyword evidence="2" id="KW-1185">Reference proteome</keyword>
<protein>
    <submittedName>
        <fullName evidence="1">Uncharacterized protein</fullName>
    </submittedName>
</protein>
<accession>A0A836CM29</accession>
<proteinExistence type="predicted"/>